<dbReference type="Proteomes" id="UP001295684">
    <property type="component" value="Unassembled WGS sequence"/>
</dbReference>
<evidence type="ECO:0000313" key="1">
    <source>
        <dbReference type="EMBL" id="CAI2378798.1"/>
    </source>
</evidence>
<proteinExistence type="predicted"/>
<name>A0AAD1XTT6_EUPCR</name>
<dbReference type="EMBL" id="CAMPGE010020565">
    <property type="protein sequence ID" value="CAI2378798.1"/>
    <property type="molecule type" value="Genomic_DNA"/>
</dbReference>
<accession>A0AAD1XTT6</accession>
<keyword evidence="2" id="KW-1185">Reference proteome</keyword>
<sequence>MEPYFDNDSARPRSSGIIRTNGNNRACFRSLEFVVRYKENIRMMKLNDSNFSKNFRPSFGGLINLKIGNYDTDSIVKRSVFANIENFYKVCTIDIVLTPKGANNKHFKRFIQTSMTDIDCIYLRSKYCLYKRPNLSYIFLPFTKICSRLTKKIVIDNMDVSEKQFFRIIYSGSQCQEIHFTNCSIKAEIMIPRSEGKSRLKKLVLSYWDFEKCNYDEKLRFIFLLTHIKRSEFFHALEHVEISKPDLQALLKTISTHLTNSPL</sequence>
<organism evidence="1 2">
    <name type="scientific">Euplotes crassus</name>
    <dbReference type="NCBI Taxonomy" id="5936"/>
    <lineage>
        <taxon>Eukaryota</taxon>
        <taxon>Sar</taxon>
        <taxon>Alveolata</taxon>
        <taxon>Ciliophora</taxon>
        <taxon>Intramacronucleata</taxon>
        <taxon>Spirotrichea</taxon>
        <taxon>Hypotrichia</taxon>
        <taxon>Euplotida</taxon>
        <taxon>Euplotidae</taxon>
        <taxon>Moneuplotes</taxon>
    </lineage>
</organism>
<gene>
    <name evidence="1" type="ORF">ECRASSUSDP1_LOCUS20198</name>
</gene>
<dbReference type="AlphaFoldDB" id="A0AAD1XTT6"/>
<reference evidence="1" key="1">
    <citation type="submission" date="2023-07" db="EMBL/GenBank/DDBJ databases">
        <authorList>
            <consortium name="AG Swart"/>
            <person name="Singh M."/>
            <person name="Singh A."/>
            <person name="Seah K."/>
            <person name="Emmerich C."/>
        </authorList>
    </citation>
    <scope>NUCLEOTIDE SEQUENCE</scope>
    <source>
        <strain evidence="1">DP1</strain>
    </source>
</reference>
<comment type="caution">
    <text evidence="1">The sequence shown here is derived from an EMBL/GenBank/DDBJ whole genome shotgun (WGS) entry which is preliminary data.</text>
</comment>
<evidence type="ECO:0000313" key="2">
    <source>
        <dbReference type="Proteomes" id="UP001295684"/>
    </source>
</evidence>
<protein>
    <submittedName>
        <fullName evidence="1">Uncharacterized protein</fullName>
    </submittedName>
</protein>